<keyword evidence="2 6" id="KW-0055">Arginine biosynthesis</keyword>
<dbReference type="GO" id="GO:0005737">
    <property type="term" value="C:cytoplasm"/>
    <property type="evidence" value="ECO:0007669"/>
    <property type="project" value="UniProtKB-SubCell"/>
</dbReference>
<dbReference type="PANTHER" id="PTHR32338:SF10">
    <property type="entry name" value="N-ACETYL-GAMMA-GLUTAMYL-PHOSPHATE REDUCTASE, CHLOROPLASTIC-RELATED"/>
    <property type="match status" value="1"/>
</dbReference>
<dbReference type="Gene3D" id="3.30.360.10">
    <property type="entry name" value="Dihydrodipicolinate Reductase, domain 2"/>
    <property type="match status" value="1"/>
</dbReference>
<dbReference type="UniPathway" id="UPA00068">
    <property type="reaction ID" value="UER00108"/>
</dbReference>
<keyword evidence="4 6" id="KW-0521">NADP</keyword>
<gene>
    <name evidence="6" type="primary">argC</name>
    <name evidence="9" type="ORF">LPB140_10210</name>
</gene>
<comment type="subcellular location">
    <subcellularLocation>
        <location evidence="6">Cytoplasm</location>
    </subcellularLocation>
</comment>
<keyword evidence="3 6" id="KW-0028">Amino-acid biosynthesis</keyword>
<dbReference type="SMART" id="SM00859">
    <property type="entry name" value="Semialdhyde_dh"/>
    <property type="match status" value="1"/>
</dbReference>
<dbReference type="AlphaFoldDB" id="A0A1L3JD62"/>
<comment type="similarity">
    <text evidence="6">Belongs to the NAGSA dehydrogenase family. Type 2 subfamily.</text>
</comment>
<feature type="active site" evidence="6 7">
    <location>
        <position position="117"/>
    </location>
</feature>
<organism evidence="9 10">
    <name type="scientific">Sphingorhabdus lutea</name>
    <dbReference type="NCBI Taxonomy" id="1913578"/>
    <lineage>
        <taxon>Bacteria</taxon>
        <taxon>Pseudomonadati</taxon>
        <taxon>Pseudomonadota</taxon>
        <taxon>Alphaproteobacteria</taxon>
        <taxon>Sphingomonadales</taxon>
        <taxon>Sphingomonadaceae</taxon>
        <taxon>Sphingorhabdus</taxon>
    </lineage>
</organism>
<dbReference type="Gene3D" id="3.40.50.720">
    <property type="entry name" value="NAD(P)-binding Rossmann-like Domain"/>
    <property type="match status" value="1"/>
</dbReference>
<evidence type="ECO:0000256" key="7">
    <source>
        <dbReference type="PROSITE-ProRule" id="PRU10010"/>
    </source>
</evidence>
<dbReference type="PROSITE" id="PS01224">
    <property type="entry name" value="ARGC"/>
    <property type="match status" value="1"/>
</dbReference>
<evidence type="ECO:0000259" key="8">
    <source>
        <dbReference type="SMART" id="SM00859"/>
    </source>
</evidence>
<comment type="catalytic activity">
    <reaction evidence="6">
        <text>N-acetyl-L-glutamate 5-semialdehyde + phosphate + NADP(+) = N-acetyl-L-glutamyl 5-phosphate + NADPH + H(+)</text>
        <dbReference type="Rhea" id="RHEA:21588"/>
        <dbReference type="ChEBI" id="CHEBI:15378"/>
        <dbReference type="ChEBI" id="CHEBI:29123"/>
        <dbReference type="ChEBI" id="CHEBI:43474"/>
        <dbReference type="ChEBI" id="CHEBI:57783"/>
        <dbReference type="ChEBI" id="CHEBI:57936"/>
        <dbReference type="ChEBI" id="CHEBI:58349"/>
        <dbReference type="EC" id="1.2.1.38"/>
    </reaction>
</comment>
<evidence type="ECO:0000256" key="4">
    <source>
        <dbReference type="ARBA" id="ARBA00022857"/>
    </source>
</evidence>
<dbReference type="InterPro" id="IPR036291">
    <property type="entry name" value="NAD(P)-bd_dom_sf"/>
</dbReference>
<name>A0A1L3JD62_9SPHN</name>
<sequence length="312" mass="32968">MSAKVFIDGAAGTTGIEIAERLGERDDVQLIILSDDDRKNDDARRGAIIAADVAILCLPDAAAKEAVAMADAQNPTKFIDASTAHRIDPNWTYGFAEMRMGQQQAIENAQFVSNPGCYPTGFLGLIAPLVDAGLLPKNLPYNVNAVSGYSGGGKELIAHFESAGNIAFRGYALAHGHKHLPEMQLHAGLNHAPIFAPAVINAYRGMVVEIMVPLGAFNIKSTPQEMHDALVSHYAGSKLVNVHEGDMPSEILLLNGDDGNDGMTLYVAPSADGAQLRLIATLDNLGKGASGAAVQNLNLMIGANIYEGLRLA</sequence>
<dbReference type="RefSeq" id="WP_072559749.1">
    <property type="nucleotide sequence ID" value="NZ_CP018154.1"/>
</dbReference>
<evidence type="ECO:0000256" key="5">
    <source>
        <dbReference type="ARBA" id="ARBA00023002"/>
    </source>
</evidence>
<dbReference type="Proteomes" id="UP000242561">
    <property type="component" value="Chromosome"/>
</dbReference>
<dbReference type="GO" id="GO:0006526">
    <property type="term" value="P:L-arginine biosynthetic process"/>
    <property type="evidence" value="ECO:0007669"/>
    <property type="project" value="UniProtKB-UniRule"/>
</dbReference>
<dbReference type="Pfam" id="PF01118">
    <property type="entry name" value="Semialdhyde_dh"/>
    <property type="match status" value="1"/>
</dbReference>
<dbReference type="InterPro" id="IPR050085">
    <property type="entry name" value="AGPR"/>
</dbReference>
<dbReference type="SUPFAM" id="SSF51735">
    <property type="entry name" value="NAD(P)-binding Rossmann-fold domains"/>
    <property type="match status" value="1"/>
</dbReference>
<comment type="function">
    <text evidence="6">Catalyzes the NADPH-dependent reduction of N-acetyl-5-glutamyl phosphate to yield N-acetyl-L-glutamate 5-semialdehyde.</text>
</comment>
<evidence type="ECO:0000256" key="2">
    <source>
        <dbReference type="ARBA" id="ARBA00022571"/>
    </source>
</evidence>
<comment type="pathway">
    <text evidence="6">Amino-acid biosynthesis; L-arginine biosynthesis; N(2)-acetyl-L-ornithine from L-glutamate: step 3/4.</text>
</comment>
<dbReference type="InterPro" id="IPR010136">
    <property type="entry name" value="AGPR_type-2"/>
</dbReference>
<accession>A0A1L3JD62</accession>
<evidence type="ECO:0000313" key="9">
    <source>
        <dbReference type="EMBL" id="APG63097.1"/>
    </source>
</evidence>
<evidence type="ECO:0000313" key="10">
    <source>
        <dbReference type="Proteomes" id="UP000242561"/>
    </source>
</evidence>
<dbReference type="NCBIfam" id="TIGR01851">
    <property type="entry name" value="argC_other"/>
    <property type="match status" value="1"/>
</dbReference>
<dbReference type="SUPFAM" id="SSF55347">
    <property type="entry name" value="Glyceraldehyde-3-phosphate dehydrogenase-like, C-terminal domain"/>
    <property type="match status" value="1"/>
</dbReference>
<dbReference type="Pfam" id="PF22698">
    <property type="entry name" value="Semialdhyde_dhC_1"/>
    <property type="match status" value="1"/>
</dbReference>
<dbReference type="GO" id="GO:0003942">
    <property type="term" value="F:N-acetyl-gamma-glutamyl-phosphate reductase activity"/>
    <property type="evidence" value="ECO:0007669"/>
    <property type="project" value="UniProtKB-UniRule"/>
</dbReference>
<dbReference type="InterPro" id="IPR000534">
    <property type="entry name" value="Semialdehyde_DH_NAD-bd"/>
</dbReference>
<dbReference type="EC" id="1.2.1.38" evidence="6"/>
<protein>
    <recommendedName>
        <fullName evidence="6">N-acetyl-gamma-glutamyl-phosphate reductase</fullName>
        <shortName evidence="6">AGPR</shortName>
        <ecNumber evidence="6">1.2.1.38</ecNumber>
    </recommendedName>
    <alternativeName>
        <fullName evidence="6">N-acetyl-glutamate semialdehyde dehydrogenase</fullName>
        <shortName evidence="6">NAGSA dehydrogenase</shortName>
    </alternativeName>
</protein>
<dbReference type="STRING" id="1913578.LPB140_10210"/>
<evidence type="ECO:0000256" key="3">
    <source>
        <dbReference type="ARBA" id="ARBA00022605"/>
    </source>
</evidence>
<dbReference type="InterPro" id="IPR023013">
    <property type="entry name" value="AGPR_AS"/>
</dbReference>
<reference evidence="9 10" key="1">
    <citation type="submission" date="2016-11" db="EMBL/GenBank/DDBJ databases">
        <title>Sphingorhabdus sp. LPB0140, isolated from marine environment.</title>
        <authorList>
            <person name="Kim E."/>
            <person name="Yi H."/>
        </authorList>
    </citation>
    <scope>NUCLEOTIDE SEQUENCE [LARGE SCALE GENOMIC DNA]</scope>
    <source>
        <strain evidence="9 10">LPB0140</strain>
    </source>
</reference>
<keyword evidence="5 6" id="KW-0560">Oxidoreductase</keyword>
<dbReference type="PANTHER" id="PTHR32338">
    <property type="entry name" value="N-ACETYL-GAMMA-GLUTAMYL-PHOSPHATE REDUCTASE, CHLOROPLASTIC-RELATED-RELATED"/>
    <property type="match status" value="1"/>
</dbReference>
<dbReference type="HAMAP" id="MF_01110">
    <property type="entry name" value="ArgC_type2"/>
    <property type="match status" value="1"/>
</dbReference>
<dbReference type="KEGG" id="sphl:LPB140_10210"/>
<dbReference type="CDD" id="cd23935">
    <property type="entry name" value="AGPR_2_C"/>
    <property type="match status" value="1"/>
</dbReference>
<dbReference type="GO" id="GO:0051287">
    <property type="term" value="F:NAD binding"/>
    <property type="evidence" value="ECO:0007669"/>
    <property type="project" value="InterPro"/>
</dbReference>
<keyword evidence="10" id="KW-1185">Reference proteome</keyword>
<evidence type="ECO:0000256" key="1">
    <source>
        <dbReference type="ARBA" id="ARBA00022490"/>
    </source>
</evidence>
<proteinExistence type="inferred from homology"/>
<dbReference type="OrthoDB" id="9801289at2"/>
<feature type="domain" description="Semialdehyde dehydrogenase NAD-binding" evidence="8">
    <location>
        <begin position="4"/>
        <end position="106"/>
    </location>
</feature>
<dbReference type="InterPro" id="IPR058924">
    <property type="entry name" value="AGPR_dimerisation_dom"/>
</dbReference>
<keyword evidence="1 6" id="KW-0963">Cytoplasm</keyword>
<dbReference type="EMBL" id="CP018154">
    <property type="protein sequence ID" value="APG63097.1"/>
    <property type="molecule type" value="Genomic_DNA"/>
</dbReference>
<evidence type="ECO:0000256" key="6">
    <source>
        <dbReference type="HAMAP-Rule" id="MF_01110"/>
    </source>
</evidence>